<dbReference type="InterPro" id="IPR043597">
    <property type="entry name" value="TPH_dom"/>
</dbReference>
<evidence type="ECO:0000256" key="1">
    <source>
        <dbReference type="ARBA" id="ARBA00004230"/>
    </source>
</evidence>
<reference evidence="8" key="1">
    <citation type="journal article" date="2013" name="Genome Biol.">
        <title>Draft genome of the mountain pine beetle, Dendroctonus ponderosae Hopkins, a major forest pest.</title>
        <authorList>
            <person name="Keeling C.I."/>
            <person name="Yuen M.M."/>
            <person name="Liao N.Y."/>
            <person name="Docking T.R."/>
            <person name="Chan S.K."/>
            <person name="Taylor G.A."/>
            <person name="Palmquist D.L."/>
            <person name="Jackman S.D."/>
            <person name="Nguyen A."/>
            <person name="Li M."/>
            <person name="Henderson H."/>
            <person name="Janes J.K."/>
            <person name="Zhao Y."/>
            <person name="Pandoh P."/>
            <person name="Moore R."/>
            <person name="Sperling F.A."/>
            <person name="Huber D.P."/>
            <person name="Birol I."/>
            <person name="Jones S.J."/>
            <person name="Bohlmann J."/>
        </authorList>
    </citation>
    <scope>NUCLEOTIDE SEQUENCE</scope>
</reference>
<comment type="subcellular location">
    <subcellularLocation>
        <location evidence="1">Cell projection</location>
        <location evidence="1">Cilium</location>
        <location evidence="1">Flagellum</location>
    </subcellularLocation>
</comment>
<protein>
    <recommendedName>
        <fullName evidence="7">Cilia- and flagella-associated protein 45</fullName>
    </recommendedName>
</protein>
<dbReference type="PANTHER" id="PTHR15504">
    <property type="entry name" value="NASOPHARYNGEAL EPITHELIUM SPECIFIC PROTEIN 1"/>
    <property type="match status" value="1"/>
</dbReference>
<keyword evidence="5" id="KW-0966">Cell projection</keyword>
<comment type="similarity">
    <text evidence="6">Belongs to the CFAP45 family.</text>
</comment>
<sequence length="567" mass="67296">MLQVSSSIWVGIHSDKIARIWSIPACLPNRCDTLFLDILPKLLLQVGEMSGTGKFRSKGPKPKGITGDHTPEQCNHKLNGEFIHFKPAKATDGKEKVTAIETMGTRELIVPNRQPIDRPGIFALSEFKRLKQQAHVVTREDRMKMLEEAERQKNKLVMESTQRKEALLKTQKPTKNQPGSKLETVESEAAKKNLYLLKRSQELMIEQDERVKEANGIILATKCRAIRNAQIAEKQSIEQQKKEEEFRLNEMMEQQRQMKIKREEAKREEDERKKQRYVKEVMQQIKENELDRLLEAERIEEESRMLNKALIELQKDEEARLKAKREMQEKMREEFKKANTEAERYRNLKSEEQRIADLRVQEFMRQKAEREEALEKEKVLMKEAKEKEIARLRAMQEKNQDLQAALDEMNAMRSQEEKEREWREQEKQAALKKQKMVIELHEARAKQIEDIRNTQARALARDEEDFKKVAKVQHELHQKDLEKLAKKKDEIAQHRKELLRQINEKERERINWQQERFEDGKAQRMEFVLKDKSVEDYLKQKIEKLKEHNVPDNYIKDIERQLKLAAK</sequence>
<proteinExistence type="inferred from homology"/>
<organism evidence="8">
    <name type="scientific">Dendroctonus ponderosae</name>
    <name type="common">Mountain pine beetle</name>
    <dbReference type="NCBI Taxonomy" id="77166"/>
    <lineage>
        <taxon>Eukaryota</taxon>
        <taxon>Metazoa</taxon>
        <taxon>Ecdysozoa</taxon>
        <taxon>Arthropoda</taxon>
        <taxon>Hexapoda</taxon>
        <taxon>Insecta</taxon>
        <taxon>Pterygota</taxon>
        <taxon>Neoptera</taxon>
        <taxon>Endopterygota</taxon>
        <taxon>Coleoptera</taxon>
        <taxon>Polyphaga</taxon>
        <taxon>Cucujiformia</taxon>
        <taxon>Curculionidae</taxon>
        <taxon>Scolytinae</taxon>
        <taxon>Dendroctonus</taxon>
    </lineage>
</organism>
<dbReference type="PANTHER" id="PTHR15504:SF0">
    <property type="entry name" value="CILIA- AND FLAGELLA-ASSOCIATED PROTEIN 45"/>
    <property type="match status" value="1"/>
</dbReference>
<dbReference type="HOGENOM" id="CLU_026959_2_1_1"/>
<feature type="non-terminal residue" evidence="8">
    <location>
        <position position="1"/>
    </location>
</feature>
<evidence type="ECO:0000256" key="7">
    <source>
        <dbReference type="ARBA" id="ARBA00034142"/>
    </source>
</evidence>
<dbReference type="EMBL" id="KB740923">
    <property type="protein sequence ID" value="ENN78174.1"/>
    <property type="molecule type" value="Genomic_DNA"/>
</dbReference>
<gene>
    <name evidence="8" type="ORF">YQE_05327</name>
</gene>
<evidence type="ECO:0000313" key="8">
    <source>
        <dbReference type="EMBL" id="ENN78174.1"/>
    </source>
</evidence>
<dbReference type="OMA" id="WGHKPET"/>
<evidence type="ECO:0000256" key="6">
    <source>
        <dbReference type="ARBA" id="ARBA00034116"/>
    </source>
</evidence>
<keyword evidence="4" id="KW-0969">Cilium</keyword>
<evidence type="ECO:0000256" key="2">
    <source>
        <dbReference type="ARBA" id="ARBA00022846"/>
    </source>
</evidence>
<dbReference type="OrthoDB" id="1902038at2759"/>
<dbReference type="AlphaFoldDB" id="N6TCY0"/>
<keyword evidence="2" id="KW-0282">Flagellum</keyword>
<evidence type="ECO:0000256" key="4">
    <source>
        <dbReference type="ARBA" id="ARBA00023069"/>
    </source>
</evidence>
<dbReference type="InterPro" id="IPR033253">
    <property type="entry name" value="CFAP45"/>
</dbReference>
<evidence type="ECO:0000256" key="3">
    <source>
        <dbReference type="ARBA" id="ARBA00023054"/>
    </source>
</evidence>
<dbReference type="GO" id="GO:0031514">
    <property type="term" value="C:motile cilium"/>
    <property type="evidence" value="ECO:0007669"/>
    <property type="project" value="UniProtKB-SubCell"/>
</dbReference>
<keyword evidence="3" id="KW-0175">Coiled coil</keyword>
<accession>N6TCY0</accession>
<name>N6TCY0_DENPD</name>
<evidence type="ECO:0000256" key="5">
    <source>
        <dbReference type="ARBA" id="ARBA00023273"/>
    </source>
</evidence>
<dbReference type="Pfam" id="PF13868">
    <property type="entry name" value="TPH"/>
    <property type="match status" value="1"/>
</dbReference>